<proteinExistence type="predicted"/>
<protein>
    <recommendedName>
        <fullName evidence="6">Pentatricopeptide repeat-containing protein</fullName>
    </recommendedName>
</protein>
<dbReference type="PANTHER" id="PTHR47447">
    <property type="entry name" value="OS03G0856100 PROTEIN"/>
    <property type="match status" value="1"/>
</dbReference>
<dbReference type="EMBL" id="JABANN010000277">
    <property type="protein sequence ID" value="KAF4663838.1"/>
    <property type="molecule type" value="Genomic_DNA"/>
</dbReference>
<evidence type="ECO:0000256" key="2">
    <source>
        <dbReference type="PROSITE-ProRule" id="PRU00708"/>
    </source>
</evidence>
<keyword evidence="1" id="KW-0677">Repeat</keyword>
<dbReference type="NCBIfam" id="TIGR00756">
    <property type="entry name" value="PPR"/>
    <property type="match status" value="9"/>
</dbReference>
<feature type="repeat" description="PPR" evidence="2">
    <location>
        <begin position="1899"/>
        <end position="1933"/>
    </location>
</feature>
<gene>
    <name evidence="4" type="ORF">FOL46_004526</name>
</gene>
<dbReference type="Proteomes" id="UP000572268">
    <property type="component" value="Unassembled WGS sequence"/>
</dbReference>
<feature type="region of interest" description="Disordered" evidence="3">
    <location>
        <begin position="2220"/>
        <end position="2346"/>
    </location>
</feature>
<name>A0A7J6LX06_PEROL</name>
<dbReference type="InterPro" id="IPR002885">
    <property type="entry name" value="PPR_rpt"/>
</dbReference>
<feature type="repeat" description="PPR" evidence="2">
    <location>
        <begin position="2082"/>
        <end position="2112"/>
    </location>
</feature>
<dbReference type="Pfam" id="PF01535">
    <property type="entry name" value="PPR"/>
    <property type="match status" value="3"/>
</dbReference>
<feature type="compositionally biased region" description="Acidic residues" evidence="3">
    <location>
        <begin position="15"/>
        <end position="26"/>
    </location>
</feature>
<feature type="repeat" description="PPR" evidence="2">
    <location>
        <begin position="2011"/>
        <end position="2045"/>
    </location>
</feature>
<feature type="repeat" description="PPR" evidence="2">
    <location>
        <begin position="1718"/>
        <end position="1752"/>
    </location>
</feature>
<feature type="repeat" description="PPR" evidence="2">
    <location>
        <begin position="1969"/>
        <end position="2003"/>
    </location>
</feature>
<evidence type="ECO:0000313" key="4">
    <source>
        <dbReference type="EMBL" id="KAF4663838.1"/>
    </source>
</evidence>
<evidence type="ECO:0000256" key="3">
    <source>
        <dbReference type="SAM" id="MobiDB-lite"/>
    </source>
</evidence>
<comment type="caution">
    <text evidence="4">The sequence shown here is derived from an EMBL/GenBank/DDBJ whole genome shotgun (WGS) entry which is preliminary data.</text>
</comment>
<feature type="compositionally biased region" description="Pro residues" evidence="3">
    <location>
        <begin position="2232"/>
        <end position="2248"/>
    </location>
</feature>
<evidence type="ECO:0000256" key="1">
    <source>
        <dbReference type="ARBA" id="ARBA00022737"/>
    </source>
</evidence>
<dbReference type="Pfam" id="PF13041">
    <property type="entry name" value="PPR_2"/>
    <property type="match status" value="4"/>
</dbReference>
<dbReference type="Gene3D" id="1.25.40.10">
    <property type="entry name" value="Tetratricopeptide repeat domain"/>
    <property type="match status" value="4"/>
</dbReference>
<dbReference type="PANTHER" id="PTHR47447:SF28">
    <property type="entry name" value="PENTACOTRIPEPTIDE-REPEAT REGION OF PRORP DOMAIN-CONTAINING PROTEIN"/>
    <property type="match status" value="1"/>
</dbReference>
<feature type="compositionally biased region" description="Acidic residues" evidence="3">
    <location>
        <begin position="1344"/>
        <end position="1362"/>
    </location>
</feature>
<sequence length="2382" mass="259993">MGSFFSKKRNAQVINDDEDEVAEDSIEMTTPDVEVEEESDEEKMQRMKTRWRRRRRRGSDEDFRELIDFARSGSPAVDWQWLLNEWCQNVSFVSADGQVNRLAVRAVGDLLAAADAEYSTVKRLTRRLQLYRGFINSPAGPDEPPSLSRVLPWSELCSMTDTSLCVFLAASQQFEALAQAITPSVSRANWWSICSAYPLWQGAMKPMALVGVLMPSAVKGCRVAPPSRESCVAFYLHRAWAQVHYAGQHGAALETLAIGARLLMGQQIPSRPEQLSLPTKLRAPPGPMEALIYGLYKLIAQHALQVAVYGGQQAPSFEEWMGLTPVQRIARVIEASEPGSTGKVLFEQAVPCDVPPIPSPSADVISAVYGSSPDALPSGLLEACASTVAVTVDSSVIEYLGGEIRTVREPEEAAKVVHRVSDVVCASKPTLKPQDRIIRSTARLVQFAVDSVYASRYAPAAAIHSYVSDIYQSLPDGRSGVPRGVKAEAWSELMARADRLDAHTTCAELMDANFNVVCCRVTFRFMEACSGGGGAENSMTIADKEYAGRLVDGMAMEAGSQPRSELFWQKLLDIVVYIVKHGLSKAVALSQVYSDFCDQLVGQDSLPEALQWAVERWREEGGEVDDWIAEASIKAIDSADALRYDIGIERARRLLKLSQSSRATKLSELLDICALVFDLLSYREFKGPGIGGKLVGQAVSVVLKAAAPNARASFRDFAFSTPHDIRMLLATHSADEASFKLLNAVVAYNLQSLGNNDGLRKLSESISSGSWSRGGLLLVCQYSLSDHRVAESIEYTKELERAGYGNCWRLAAAVLQSGGVLDDDESKEMDSMVADGVTTCSDDDIYDALETVRATSQYLRSEAGIHLPVVSDEDEWAKVVPDWPPRNFQGLKTDYTLPGSTLGGGIFSSQGCDVSQLMDLCSSVKSMPQGSLLPEYSIALDTDEPVVDAGIGLLSDDPELAGMLLRLGARPEEVDEKLLCPALNSDVMSLTEKRHVVAFVRSLSVPGSPRVARLDLLAKLLDRCAPLKAEYRYLSVAHLAGDEDYREAVLLRISRQLAASHRDSVGSSAALQKALPVLAQLDGDDEIPDDSDTEFCDDVSTPSASGDWDEMIDGSDEDLVARIDDPDFIAKVAGSSSVSEGNHRSYNRTAAVLALEQLCTVLTTNSDDPCCEGAAMRLFPKCIESPELFEDRLRGVVAELAGRTSHSQNEEEQLVQRYFLARRLLDIAVAGGSQLTESLARLHTLLPGLNVRRVPLSAEDVLRQCAGSLPLMAEVCVVVDGVSGLGFEAGDLADLAVERKNVFETVPALLRAFVRRPMRRDGWSDGDEVVDSVVKSPVKNDWDLDGAEVGGWDDELNVDDLDVGGGGGDGGGEGDDEDILSSAPPDEDDKYPPAASIVAPGLMEDSLSNCGSVHPTPQQTRRDILETPVSRASSGYPVNLKAWSPTPSPTSLPAVITPIDQASITRSLCGALSAVDPGRGGGFDGRVIVQFFNNCLSSKNAALALETYMKYKEDKMPTADPAINLQVMDKVIKVLAIKEQWEEICHVYSTDMRRLGLIPDPSLCTIILSAAVRAGHHDLANVLFKLHPKEDVGVGRHMAMIRSYGLQGDLSSALELFKELKAAAASGDEAVMFVEDGGVARGSGSGVLSSLIYNCLLDAAVQCGNMDVVREVFEEMREAGKLDVVSFNTVMKGHLKQGNMRQARRIMREMQKSGFAPNLITYNELLHSMVQNKDRRGIWEVVDEMKRNRLPPNKVTCSILLKALTSHSHSSDVVRTMELVERMRGEMDEVLFSSVIEACIRIGKLDILSHKLQQYTTEGGLLKGLTAPTYGSMIKAYGHAKDLRKVWALWTEMRHRAVKPTAITLGCMVDALVTNRYPEDALLLIHEMLNTPECADCVNTIVYSTVLKGFALSKQVDRVFDVYQEMVMNNIPLNTVSFNTIMDACARGGMMDRVSDIFRAMEVQGIEPDIITYSTVVKGYCLAGDVGRAFSVLRDMSGDNQNDRRRRFAPDEIMYNSLLDGCAKQHRVEQALELLDEMRANQVAPSNYTLSILVKLLGRARRLLEAFNMVEDLCRAYSFRANVHVYTCLIQACVHNRQLQRAMKLHDTMIEEYRVDPDQKTYAVLARGCIYANQLEMAARVVRCAYGLSPANGMALCRRPPGMEPRVTEEILSQIVQRGGKSAASQLAAPLLNELRRVSDGTVNLIMGNASRQEYTQLTRRDAPARCGGPPRCLPPPPPLSVALPPLPQNGSGRETLQRSPEYSPLSSPVESPQSSMCSVPGEASSEFEHLQLSMAPPPPHHYRGGNPSLSLYPRGSYGGAPVSGTDGRGQSVSSSPPLPAAQALPGLPHLQLPSQMEYGGILPTGLLDWQQRSGAQPPGYR</sequence>
<feature type="repeat" description="PPR" evidence="2">
    <location>
        <begin position="1934"/>
        <end position="1968"/>
    </location>
</feature>
<dbReference type="PROSITE" id="PS51375">
    <property type="entry name" value="PPR"/>
    <property type="match status" value="9"/>
</dbReference>
<evidence type="ECO:0000313" key="5">
    <source>
        <dbReference type="Proteomes" id="UP000572268"/>
    </source>
</evidence>
<feature type="repeat" description="PPR" evidence="2">
    <location>
        <begin position="1649"/>
        <end position="1679"/>
    </location>
</feature>
<dbReference type="Pfam" id="PF13812">
    <property type="entry name" value="PPR_3"/>
    <property type="match status" value="1"/>
</dbReference>
<feature type="repeat" description="PPR" evidence="2">
    <location>
        <begin position="1826"/>
        <end position="1860"/>
    </location>
</feature>
<feature type="region of interest" description="Disordered" evidence="3">
    <location>
        <begin position="1"/>
        <end position="46"/>
    </location>
</feature>
<organism evidence="4 5">
    <name type="scientific">Perkinsus olseni</name>
    <name type="common">Perkinsus atlanticus</name>
    <dbReference type="NCBI Taxonomy" id="32597"/>
    <lineage>
        <taxon>Eukaryota</taxon>
        <taxon>Sar</taxon>
        <taxon>Alveolata</taxon>
        <taxon>Perkinsozoa</taxon>
        <taxon>Perkinsea</taxon>
        <taxon>Perkinsida</taxon>
        <taxon>Perkinsidae</taxon>
        <taxon>Perkinsus</taxon>
    </lineage>
</organism>
<feature type="compositionally biased region" description="Low complexity" evidence="3">
    <location>
        <begin position="2331"/>
        <end position="2346"/>
    </location>
</feature>
<feature type="compositionally biased region" description="Polar residues" evidence="3">
    <location>
        <begin position="2249"/>
        <end position="2278"/>
    </location>
</feature>
<feature type="compositionally biased region" description="Basic residues" evidence="3">
    <location>
        <begin position="1"/>
        <end position="10"/>
    </location>
</feature>
<evidence type="ECO:0008006" key="6">
    <source>
        <dbReference type="Google" id="ProtNLM"/>
    </source>
</evidence>
<reference evidence="4 5" key="1">
    <citation type="submission" date="2020-04" db="EMBL/GenBank/DDBJ databases">
        <title>Perkinsus olseni comparative genomics.</title>
        <authorList>
            <person name="Bogema D.R."/>
        </authorList>
    </citation>
    <scope>NUCLEOTIDE SEQUENCE [LARGE SCALE GENOMIC DNA]</scope>
    <source>
        <strain evidence="4">ATCC PRA-31</strain>
    </source>
</reference>
<feature type="repeat" description="PPR" evidence="2">
    <location>
        <begin position="1683"/>
        <end position="1717"/>
    </location>
</feature>
<feature type="compositionally biased region" description="Acidic residues" evidence="3">
    <location>
        <begin position="1372"/>
        <end position="1389"/>
    </location>
</feature>
<accession>A0A7J6LX06</accession>
<dbReference type="InterPro" id="IPR011990">
    <property type="entry name" value="TPR-like_helical_dom_sf"/>
</dbReference>
<feature type="region of interest" description="Disordered" evidence="3">
    <location>
        <begin position="1344"/>
        <end position="1394"/>
    </location>
</feature>
<feature type="region of interest" description="Disordered" evidence="3">
    <location>
        <begin position="1089"/>
        <end position="1111"/>
    </location>
</feature>